<dbReference type="InterPro" id="IPR000917">
    <property type="entry name" value="Sulfatase_N"/>
</dbReference>
<dbReference type="SUPFAM" id="SSF53649">
    <property type="entry name" value="Alkaline phosphatase-like"/>
    <property type="match status" value="1"/>
</dbReference>
<protein>
    <submittedName>
        <fullName evidence="8">Phosphoglycerol transferase</fullName>
    </submittedName>
</protein>
<evidence type="ECO:0000256" key="6">
    <source>
        <dbReference type="SAM" id="Phobius"/>
    </source>
</evidence>
<evidence type="ECO:0000313" key="9">
    <source>
        <dbReference type="Proteomes" id="UP000027219"/>
    </source>
</evidence>
<sequence length="664" mass="75320">MDFDQNYRKLTRTLIVLFIAGIALLSLSRALFYSQVVDPSELIGIETDVWRAFWVGLRFDAKVVAIGFAPLLLVGLILSSFSSIYKKFTRVVPSYSALIFFLLSGMSIANYYYYVTYGTYIDVFVFGLIDDDTEAVLENAWADYPILRSFLTAILVGLLGYVGSSKLIAYFENKSWSTRRWWQVTVSVVAMIAITVVVARGSVGTLPLKRYHANVSQYAPLNNITPNAFMALDWAKSDYKKQSKFEPISKQALEQQMIKVLGQPDPIYTTPKNDYLESHQPHVVMALMEGLGNNVLVEDDPENNDLLGSLRKHFDEDFVFERFMAGTSATIDSIVMMLFHSDIPTISHSSAQRVELPSSAVLPYKQAGYDVVFIYGGNSMWRNLANYLPRQGFDTVYDENSIIKAFPEAKKEADTWGVPDEFTFKFARKLLDEADKPQMIYIMTVTNHSPFRAPSDYQAKPVRESERLKQLLGSMEEEANDLLQVYQYANDSLGQFITGVKASPLGKQTVIAASGDHRMRYLATDSKEEFGLTFGVPFYMYVPDEILEHTNYEYDESRIGSHRDVYPTLYHFSLSDKEYTSLGGENMLSKGGVANIGYNASRTITNHGAFSNANAEKLFPWSDENSLFNLNSSVENPDQHWAQEYHKLQNYYLRYQVMAEPESK</sequence>
<feature type="transmembrane region" description="Helical" evidence="6">
    <location>
        <begin position="97"/>
        <end position="114"/>
    </location>
</feature>
<keyword evidence="5 6" id="KW-0472">Membrane</keyword>
<dbReference type="OrthoDB" id="9760224at2"/>
<comment type="subcellular location">
    <subcellularLocation>
        <location evidence="1">Cell membrane</location>
        <topology evidence="1">Multi-pass membrane protein</topology>
    </subcellularLocation>
</comment>
<dbReference type="AlphaFoldDB" id="A0A066UME9"/>
<feature type="transmembrane region" description="Helical" evidence="6">
    <location>
        <begin position="12"/>
        <end position="32"/>
    </location>
</feature>
<name>A0A066UME9_9VIBR</name>
<keyword evidence="8" id="KW-0808">Transferase</keyword>
<accession>A0A066UME9</accession>
<gene>
    <name evidence="8" type="ORF">VFDL14_15430</name>
</gene>
<feature type="transmembrane region" description="Helical" evidence="6">
    <location>
        <begin position="181"/>
        <end position="199"/>
    </location>
</feature>
<feature type="transmembrane region" description="Helical" evidence="6">
    <location>
        <begin position="146"/>
        <end position="169"/>
    </location>
</feature>
<dbReference type="GO" id="GO:0005886">
    <property type="term" value="C:plasma membrane"/>
    <property type="evidence" value="ECO:0007669"/>
    <property type="project" value="UniProtKB-SubCell"/>
</dbReference>
<dbReference type="STRING" id="212667.VFDL14_15430"/>
<dbReference type="Pfam" id="PF00884">
    <property type="entry name" value="Sulfatase"/>
    <property type="match status" value="1"/>
</dbReference>
<evidence type="ECO:0000259" key="7">
    <source>
        <dbReference type="Pfam" id="PF00884"/>
    </source>
</evidence>
<evidence type="ECO:0000256" key="5">
    <source>
        <dbReference type="ARBA" id="ARBA00023136"/>
    </source>
</evidence>
<evidence type="ECO:0000256" key="1">
    <source>
        <dbReference type="ARBA" id="ARBA00004651"/>
    </source>
</evidence>
<dbReference type="Proteomes" id="UP000027219">
    <property type="component" value="Unassembled WGS sequence"/>
</dbReference>
<keyword evidence="4 6" id="KW-1133">Transmembrane helix</keyword>
<evidence type="ECO:0000256" key="4">
    <source>
        <dbReference type="ARBA" id="ARBA00022989"/>
    </source>
</evidence>
<evidence type="ECO:0000256" key="3">
    <source>
        <dbReference type="ARBA" id="ARBA00022692"/>
    </source>
</evidence>
<evidence type="ECO:0000256" key="2">
    <source>
        <dbReference type="ARBA" id="ARBA00022475"/>
    </source>
</evidence>
<comment type="caution">
    <text evidence="8">The sequence shown here is derived from an EMBL/GenBank/DDBJ whole genome shotgun (WGS) entry which is preliminary data.</text>
</comment>
<evidence type="ECO:0000313" key="8">
    <source>
        <dbReference type="EMBL" id="KDN28606.1"/>
    </source>
</evidence>
<dbReference type="InterPro" id="IPR017850">
    <property type="entry name" value="Alkaline_phosphatase_core_sf"/>
</dbReference>
<proteinExistence type="predicted"/>
<feature type="transmembrane region" description="Helical" evidence="6">
    <location>
        <begin position="63"/>
        <end position="85"/>
    </location>
</feature>
<keyword evidence="9" id="KW-1185">Reference proteome</keyword>
<keyword evidence="2" id="KW-1003">Cell membrane</keyword>
<reference evidence="8 9" key="1">
    <citation type="submission" date="2014-02" db="EMBL/GenBank/DDBJ databases">
        <title>Vibrio fortis Dalian14 Genome Sequencing.</title>
        <authorList>
            <person name="Wang Y."/>
            <person name="Song L."/>
            <person name="Liu G."/>
            <person name="Ding J."/>
        </authorList>
    </citation>
    <scope>NUCLEOTIDE SEQUENCE [LARGE SCALE GENOMIC DNA]</scope>
    <source>
        <strain evidence="8 9">Dalian14</strain>
    </source>
</reference>
<dbReference type="PANTHER" id="PTHR47371:SF3">
    <property type="entry name" value="PHOSPHOGLYCEROL TRANSFERASE I"/>
    <property type="match status" value="1"/>
</dbReference>
<dbReference type="PANTHER" id="PTHR47371">
    <property type="entry name" value="LIPOTEICHOIC ACID SYNTHASE"/>
    <property type="match status" value="1"/>
</dbReference>
<dbReference type="InterPro" id="IPR050448">
    <property type="entry name" value="OpgB/LTA_synthase_biosynth"/>
</dbReference>
<dbReference type="CDD" id="cd16015">
    <property type="entry name" value="LTA_synthase"/>
    <property type="match status" value="1"/>
</dbReference>
<dbReference type="RefSeq" id="WP_032551147.1">
    <property type="nucleotide sequence ID" value="NZ_JFFR01000018.1"/>
</dbReference>
<dbReference type="EMBL" id="JFFR01000018">
    <property type="protein sequence ID" value="KDN28606.1"/>
    <property type="molecule type" value="Genomic_DNA"/>
</dbReference>
<dbReference type="GO" id="GO:0016740">
    <property type="term" value="F:transferase activity"/>
    <property type="evidence" value="ECO:0007669"/>
    <property type="project" value="UniProtKB-KW"/>
</dbReference>
<organism evidence="8 9">
    <name type="scientific">Vibrio fortis</name>
    <dbReference type="NCBI Taxonomy" id="212667"/>
    <lineage>
        <taxon>Bacteria</taxon>
        <taxon>Pseudomonadati</taxon>
        <taxon>Pseudomonadota</taxon>
        <taxon>Gammaproteobacteria</taxon>
        <taxon>Vibrionales</taxon>
        <taxon>Vibrionaceae</taxon>
        <taxon>Vibrio</taxon>
    </lineage>
</organism>
<feature type="domain" description="Sulfatase N-terminal" evidence="7">
    <location>
        <begin position="281"/>
        <end position="570"/>
    </location>
</feature>
<dbReference type="Gene3D" id="3.40.720.10">
    <property type="entry name" value="Alkaline Phosphatase, subunit A"/>
    <property type="match status" value="1"/>
</dbReference>
<keyword evidence="3 6" id="KW-0812">Transmembrane</keyword>